<reference evidence="2" key="1">
    <citation type="submission" date="2020-03" db="EMBL/GenBank/DDBJ databases">
        <title>The deep terrestrial virosphere.</title>
        <authorList>
            <person name="Holmfeldt K."/>
            <person name="Nilsson E."/>
            <person name="Simone D."/>
            <person name="Lopez-Fernandez M."/>
            <person name="Wu X."/>
            <person name="de Brujin I."/>
            <person name="Lundin D."/>
            <person name="Andersson A."/>
            <person name="Bertilsson S."/>
            <person name="Dopson M."/>
        </authorList>
    </citation>
    <scope>NUCLEOTIDE SEQUENCE</scope>
    <source>
        <strain evidence="2">MM415A03163</strain>
    </source>
</reference>
<sequence>MNAFRGAKYGYLVLAVWIAIGVFVFMWLSGCSSKYMTYRDASFSASHTAFASLPDDPALHEIIVIEGLIVHIVGSRLLFNWDDAKEAESGIGGYASNENVIWVFGKTVNGKIIINEAVLGHELLHLLNWTNPKVANPDKLEDLGL</sequence>
<keyword evidence="1" id="KW-1133">Transmembrane helix</keyword>
<dbReference type="EMBL" id="MT141876">
    <property type="protein sequence ID" value="QJA71477.1"/>
    <property type="molecule type" value="Genomic_DNA"/>
</dbReference>
<dbReference type="PROSITE" id="PS51257">
    <property type="entry name" value="PROKAR_LIPOPROTEIN"/>
    <property type="match status" value="1"/>
</dbReference>
<keyword evidence="1" id="KW-0812">Transmembrane</keyword>
<evidence type="ECO:0000256" key="1">
    <source>
        <dbReference type="SAM" id="Phobius"/>
    </source>
</evidence>
<proteinExistence type="predicted"/>
<name>A0A6M3JRT2_9ZZZZ</name>
<feature type="transmembrane region" description="Helical" evidence="1">
    <location>
        <begin position="9"/>
        <end position="28"/>
    </location>
</feature>
<accession>A0A6M3JRT2</accession>
<evidence type="ECO:0000313" key="2">
    <source>
        <dbReference type="EMBL" id="QJA71477.1"/>
    </source>
</evidence>
<gene>
    <name evidence="2" type="ORF">MM415A03163_0007</name>
</gene>
<keyword evidence="1" id="KW-0472">Membrane</keyword>
<dbReference type="AlphaFoldDB" id="A0A6M3JRT2"/>
<organism evidence="2">
    <name type="scientific">viral metagenome</name>
    <dbReference type="NCBI Taxonomy" id="1070528"/>
    <lineage>
        <taxon>unclassified sequences</taxon>
        <taxon>metagenomes</taxon>
        <taxon>organismal metagenomes</taxon>
    </lineage>
</organism>
<protein>
    <submittedName>
        <fullName evidence="2">Uncharacterized protein</fullName>
    </submittedName>
</protein>